<dbReference type="CDD" id="cd00093">
    <property type="entry name" value="HTH_XRE"/>
    <property type="match status" value="1"/>
</dbReference>
<dbReference type="EMBL" id="JBHTOG010000003">
    <property type="protein sequence ID" value="MFD1431186.1"/>
    <property type="molecule type" value="Genomic_DNA"/>
</dbReference>
<dbReference type="PROSITE" id="PS50943">
    <property type="entry name" value="HTH_CROC1"/>
    <property type="match status" value="1"/>
</dbReference>
<dbReference type="InterPro" id="IPR010982">
    <property type="entry name" value="Lambda_DNA-bd_dom_sf"/>
</dbReference>
<name>A0ABW4CN99_9LACO</name>
<protein>
    <submittedName>
        <fullName evidence="2">Helix-turn-helix domain-containing protein</fullName>
    </submittedName>
</protein>
<comment type="caution">
    <text evidence="2">The sequence shown here is derived from an EMBL/GenBank/DDBJ whole genome shotgun (WGS) entry which is preliminary data.</text>
</comment>
<dbReference type="InterPro" id="IPR001387">
    <property type="entry name" value="Cro/C1-type_HTH"/>
</dbReference>
<dbReference type="Gene3D" id="1.10.260.40">
    <property type="entry name" value="lambda repressor-like DNA-binding domains"/>
    <property type="match status" value="1"/>
</dbReference>
<organism evidence="2 3">
    <name type="scientific">Lacticaseibacillus yichunensis</name>
    <dbReference type="NCBI Taxonomy" id="2486015"/>
    <lineage>
        <taxon>Bacteria</taxon>
        <taxon>Bacillati</taxon>
        <taxon>Bacillota</taxon>
        <taxon>Bacilli</taxon>
        <taxon>Lactobacillales</taxon>
        <taxon>Lactobacillaceae</taxon>
        <taxon>Lacticaseibacillus</taxon>
    </lineage>
</organism>
<evidence type="ECO:0000313" key="2">
    <source>
        <dbReference type="EMBL" id="MFD1431186.1"/>
    </source>
</evidence>
<keyword evidence="3" id="KW-1185">Reference proteome</keyword>
<dbReference type="SMART" id="SM00530">
    <property type="entry name" value="HTH_XRE"/>
    <property type="match status" value="1"/>
</dbReference>
<dbReference type="Pfam" id="PF01381">
    <property type="entry name" value="HTH_3"/>
    <property type="match status" value="1"/>
</dbReference>
<gene>
    <name evidence="2" type="ORF">ACFQ47_00495</name>
</gene>
<evidence type="ECO:0000259" key="1">
    <source>
        <dbReference type="PROSITE" id="PS50943"/>
    </source>
</evidence>
<dbReference type="RefSeq" id="WP_125697326.1">
    <property type="nucleotide sequence ID" value="NZ_JBHTOG010000003.1"/>
</dbReference>
<proteinExistence type="predicted"/>
<reference evidence="3" key="1">
    <citation type="journal article" date="2019" name="Int. J. Syst. Evol. Microbiol.">
        <title>The Global Catalogue of Microorganisms (GCM) 10K type strain sequencing project: providing services to taxonomists for standard genome sequencing and annotation.</title>
        <authorList>
            <consortium name="The Broad Institute Genomics Platform"/>
            <consortium name="The Broad Institute Genome Sequencing Center for Infectious Disease"/>
            <person name="Wu L."/>
            <person name="Ma J."/>
        </authorList>
    </citation>
    <scope>NUCLEOTIDE SEQUENCE [LARGE SCALE GENOMIC DNA]</scope>
    <source>
        <strain evidence="3">CCM 8947</strain>
    </source>
</reference>
<dbReference type="SUPFAM" id="SSF47413">
    <property type="entry name" value="lambda repressor-like DNA-binding domains"/>
    <property type="match status" value="1"/>
</dbReference>
<feature type="domain" description="HTH cro/C1-type" evidence="1">
    <location>
        <begin position="10"/>
        <end position="65"/>
    </location>
</feature>
<accession>A0ABW4CN99</accession>
<sequence length="75" mass="8597">MSYRVDLSVIRTRRNGLHLSLTDMTKALGLSSVDQYYRRENGEYKFKAVELPALAQTLDVPIETFFTGNVEKITK</sequence>
<dbReference type="Proteomes" id="UP001597192">
    <property type="component" value="Unassembled WGS sequence"/>
</dbReference>
<evidence type="ECO:0000313" key="3">
    <source>
        <dbReference type="Proteomes" id="UP001597192"/>
    </source>
</evidence>